<evidence type="ECO:0000313" key="1">
    <source>
        <dbReference type="EMBL" id="CAD7420140.1"/>
    </source>
</evidence>
<organism evidence="1">
    <name type="scientific">Timema poppense</name>
    <name type="common">Walking stick</name>
    <dbReference type="NCBI Taxonomy" id="170557"/>
    <lineage>
        <taxon>Eukaryota</taxon>
        <taxon>Metazoa</taxon>
        <taxon>Ecdysozoa</taxon>
        <taxon>Arthropoda</taxon>
        <taxon>Hexapoda</taxon>
        <taxon>Insecta</taxon>
        <taxon>Pterygota</taxon>
        <taxon>Neoptera</taxon>
        <taxon>Polyneoptera</taxon>
        <taxon>Phasmatodea</taxon>
        <taxon>Timematodea</taxon>
        <taxon>Timematoidea</taxon>
        <taxon>Timematidae</taxon>
        <taxon>Timema</taxon>
    </lineage>
</organism>
<protein>
    <submittedName>
        <fullName evidence="1">Uncharacterized protein</fullName>
    </submittedName>
</protein>
<proteinExistence type="predicted"/>
<dbReference type="InterPro" id="IPR046805">
    <property type="entry name" value="Tra1_ring"/>
</dbReference>
<dbReference type="AlphaFoldDB" id="A0A7R9DSH0"/>
<accession>A0A7R9DSH0</accession>
<name>A0A7R9DSH0_TIMPO</name>
<gene>
    <name evidence="1" type="ORF">TPSB3V08_LOCUS13555</name>
</gene>
<dbReference type="Pfam" id="PF20206">
    <property type="entry name" value="Tra1_ring"/>
    <property type="match status" value="1"/>
</dbReference>
<reference evidence="1" key="1">
    <citation type="submission" date="2020-11" db="EMBL/GenBank/DDBJ databases">
        <authorList>
            <person name="Tran Van P."/>
        </authorList>
    </citation>
    <scope>NUCLEOTIDE SEQUENCE</scope>
</reference>
<dbReference type="EMBL" id="OD027552">
    <property type="protein sequence ID" value="CAD7420140.1"/>
    <property type="molecule type" value="Genomic_DNA"/>
</dbReference>
<sequence length="92" mass="10258">MEKLEGLHTSNFLLATTQLCHMDTALAESVWLDLFPKMWAILSEKQQSFLLSEIVPFVCSSSHVVQKDCHPSALSTFVDALSRCQPPIAIKP</sequence>